<evidence type="ECO:0000259" key="3">
    <source>
        <dbReference type="SMART" id="SM00306"/>
    </source>
</evidence>
<evidence type="ECO:0000313" key="4">
    <source>
        <dbReference type="EMBL" id="MEU3785050.1"/>
    </source>
</evidence>
<reference evidence="4 5" key="1">
    <citation type="submission" date="2024-06" db="EMBL/GenBank/DDBJ databases">
        <title>The Natural Products Discovery Center: Release of the First 8490 Sequenced Strains for Exploring Actinobacteria Biosynthetic Diversity.</title>
        <authorList>
            <person name="Kalkreuter E."/>
            <person name="Kautsar S.A."/>
            <person name="Yang D."/>
            <person name="Bader C.D."/>
            <person name="Teijaro C.N."/>
            <person name="Fluegel L."/>
            <person name="Davis C.M."/>
            <person name="Simpson J.R."/>
            <person name="Lauterbach L."/>
            <person name="Steele A.D."/>
            <person name="Gui C."/>
            <person name="Meng S."/>
            <person name="Li G."/>
            <person name="Viehrig K."/>
            <person name="Ye F."/>
            <person name="Su P."/>
            <person name="Kiefer A.F."/>
            <person name="Nichols A."/>
            <person name="Cepeda A.J."/>
            <person name="Yan W."/>
            <person name="Fan B."/>
            <person name="Jiang Y."/>
            <person name="Adhikari A."/>
            <person name="Zheng C.-J."/>
            <person name="Schuster L."/>
            <person name="Cowan T.M."/>
            <person name="Smanski M.J."/>
            <person name="Chevrette M.G."/>
            <person name="De Carvalho L.P.S."/>
            <person name="Shen B."/>
        </authorList>
    </citation>
    <scope>NUCLEOTIDE SEQUENCE [LARGE SCALE GENOMIC DNA]</scope>
    <source>
        <strain evidence="4 5">NPDC033843</strain>
    </source>
</reference>
<dbReference type="InterPro" id="IPR036844">
    <property type="entry name" value="Hint_dom_sf"/>
</dbReference>
<dbReference type="Pfam" id="PF25023">
    <property type="entry name" value="TEN_YD-shell"/>
    <property type="match status" value="1"/>
</dbReference>
<dbReference type="InterPro" id="IPR006141">
    <property type="entry name" value="Intein_N"/>
</dbReference>
<feature type="domain" description="Hint" evidence="3">
    <location>
        <begin position="2064"/>
        <end position="2169"/>
    </location>
</feature>
<dbReference type="SUPFAM" id="SSF51294">
    <property type="entry name" value="Hedgehog/intein (Hint) domain"/>
    <property type="match status" value="1"/>
</dbReference>
<dbReference type="InterPro" id="IPR050708">
    <property type="entry name" value="T6SS_VgrG/RHS"/>
</dbReference>
<evidence type="ECO:0000256" key="1">
    <source>
        <dbReference type="ARBA" id="ARBA00022737"/>
    </source>
</evidence>
<dbReference type="InterPro" id="IPR056823">
    <property type="entry name" value="TEN-like_YD-shell"/>
</dbReference>
<evidence type="ECO:0000313" key="5">
    <source>
        <dbReference type="Proteomes" id="UP001550739"/>
    </source>
</evidence>
<organism evidence="4 5">
    <name type="scientific">Streptomyces sp. 900129855</name>
    <dbReference type="NCBI Taxonomy" id="3155129"/>
    <lineage>
        <taxon>Bacteria</taxon>
        <taxon>Bacillati</taxon>
        <taxon>Actinomycetota</taxon>
        <taxon>Actinomycetes</taxon>
        <taxon>Kitasatosporales</taxon>
        <taxon>Streptomycetaceae</taxon>
        <taxon>Streptomyces</taxon>
    </lineage>
</organism>
<dbReference type="Gene3D" id="2.180.10.10">
    <property type="entry name" value="RHS repeat-associated core"/>
    <property type="match status" value="2"/>
</dbReference>
<dbReference type="PROSITE" id="PS50817">
    <property type="entry name" value="INTEIN_N_TER"/>
    <property type="match status" value="1"/>
</dbReference>
<dbReference type="Pfam" id="PF07591">
    <property type="entry name" value="PT-HINT"/>
    <property type="match status" value="1"/>
</dbReference>
<evidence type="ECO:0000256" key="2">
    <source>
        <dbReference type="SAM" id="MobiDB-lite"/>
    </source>
</evidence>
<sequence>MSTPAWWRSRPALWNQTVRRRAAAVLGLTVTIGLLPQYAPQAEAKGLGRPGMQEERDPARGTDAKPKKPKKNPVNSAVVTDPAKVTWPSPGRTETAVSTKLIQVKGLPLKAATPTASGPDELAVEVVDHKKALAAGVDGVLLKVARTDGVGTEGKAKIQLDYSGFADAYGGSYSSRLRFVQYPECLLTTPQKKECSTPRELKSANSVSAQTLTTTVDAAPDQSGTTTQTLKTASVGTAVTLLAATAGSSGDQGNYGATSLQPSSEWSVSNSSGAFNWSYPMRTPPVPGGLAPSVSLGYTSQSVDGQTAATNSQGSWVGQGFGYEPGYVERRYKPCSKDGQAKANGDQCWAFENATVALAGGTSGEIVKDDTTGAWRLSNDDNSKIEKVTGATNGDNDGEYWRLTTTDGTEYYFGLDRLPGWRADDPATTGTVDPDPTTNSTWTVPVYGDDAGEPCHASTFDASYCNQAWRWNLSYVKDPRGNVMSFYYGKEINYYSQNLKYTENGKPYVRGGYLARADYGQRDGQVYTTAAPARVVFATDERCLNAAADCEPGDLTDATATRWPDVPWDQNCAVNTKCEGKNSPTFWTRKKLSSVTTQIRSGSGYSDVDNWKLTHVFTDNGDGSKSLWLKNIDHEGRVGTATSMPSIELYGSQLPNRIDIAGDNIQAMNRFRLSGVLNESGGQLSVVYAPADCSASSLPKEGESAKRCYPVKWNPPGVEEPITDWFHKYVVSMVTQTDLVGGTPDMTTSYDYIGDAGWRKSRADGITESKYLTWGDWRGYAKVRVTGSEGGVAAPTNTRTEHTFFRGLNGDATAAGGTRTETLKDSTGSTYTDADYLSGFELETTTYNGSFSADAIVSKSITTPWTQRTGLRKQDWGTTESWYLRPKDANSYTALEGYTAQSPKWRVTKSTNTYDTVTGRATKVDDFGVDGDATDNQCTLTYYADNAGKNMLAFPYRVHTTATTCADTANHGKETLSDDLTFYDGQALGTGPTKGDTTKVQRLASLTADNTPVYETITDLAPADFDAYGRPLKVKDAAGTETTMAYTDTGGLATKKVETNTLGWQTTTDYNPAWGSPTGQTDPNGKRTDLDYDGLGRLTSVYLPDLPKANSDPSIKYTYTVRKNEPSVVTTQKVQVGGGYTTPEYTLYDGNLRPIQVQTEGPNNGRMIADTFYDGLGRVAKTNADYYTTGAPSGTRFPVVNGDVDTQNLTQYDGAGRKTADIFAVAGDERWRTTYAYGGDRVHTDPPNGQAPTTTITDGRGHTTELRQYKGSAPLPTGTSADYTSTKYTYNKAGLLETVKDGSGNLWSYGYDKRGRKTSSDDPDTGHTDFAYDVLDRPTSTTDSRGKKISTVYDKLGRTTATWEGEPTTGKQLSAFNYDVVAKGQPYGTYTYLNGAPYAARLVTQLDATYQPLTVRYSISKTAEPELGGAYEYRTAYNTDGTVQSTSIPAAGGLSAEGLFPEYDGLQRQTALRSGYGSTLDTDPIVNLASYSNTSQLKQLELNSNTDGAKKTWLTYGYERGTSRLTSSRVDSEGATAVTYDARYTYDQFGNVTSITDKPTGGQTDAQCFQYDYQRRMTQAWTSSTTPDSAIGTGTTNAACAAVPSASNVGGPAPYWRSYEFDDVTGNRKKETAHGFGTAATPDVTRTYSYGDADQDGTVGETGDGGPHALTKVETLTPAYQGNPEVKSQDTYKYDSSGNTTTRVLSGNTQTLDWNAQGKLSKVTGAKSTDYVYDASGERLLRNVGGEKTLYLPGMELSLNPTTKAVTATRYYTFGGATVAMRTASGVQFLLADQHGTAEIAVNATTGEITRRRMDPYGNERGNDGKSWVNDKGFLGKTVDESTGLVNVGAREYDRSVGRFISVDPIIDHNDPQQMNGYAYANSNPVSGSDATGMMSCASPDECGGGLQYGVSEASKSGLPLNSKKWGCNGCTGESTAQRQATRAKASANEAKQRAADIAGELADIAMEELGIKDALDCFTTGNLGACGATVFNVASSFAGGLAGKLAKKYGLPWKWDKAVALGKRIWGLVKKLGNAVTDWFKANKLAKRAEEAAESALEAGPTCNSFVPKTKVLMADGSQKSIEDIDIGDRVVATDPETGKTELQTVTAEIKGTGTKHLVKVTIDTDGAKGTKTASVTATDGHPFWVPELREWIRATDLKLGQWLRTSAGTFVQITAVQRWTQQSTVHNLTVSDLHTYYVLAGATPVLVHNCNESMDFVHGTSSTHADNIEANGLSGDAARANSSGGSVGQPGNLFTYRVSPGDSDTLSAAATFGGSRTASGDRPAILIFRMCKCTYDRLTAEGHITTRVTDEVSGRVEHIFGPGALSHLQQVYRRNL</sequence>
<gene>
    <name evidence="4" type="ORF">AB0E89_31690</name>
</gene>
<keyword evidence="1" id="KW-0677">Repeat</keyword>
<accession>A0ABV2ZR61</accession>
<keyword evidence="5" id="KW-1185">Reference proteome</keyword>
<dbReference type="SMART" id="SM00306">
    <property type="entry name" value="HintN"/>
    <property type="match status" value="1"/>
</dbReference>
<feature type="region of interest" description="Disordered" evidence="2">
    <location>
        <begin position="1238"/>
        <end position="1260"/>
    </location>
</feature>
<feature type="region of interest" description="Disordered" evidence="2">
    <location>
        <begin position="43"/>
        <end position="77"/>
    </location>
</feature>
<dbReference type="Proteomes" id="UP001550739">
    <property type="component" value="Unassembled WGS sequence"/>
</dbReference>
<dbReference type="InterPro" id="IPR022385">
    <property type="entry name" value="Rhs_assc_core"/>
</dbReference>
<dbReference type="CDD" id="cd00081">
    <property type="entry name" value="Hint"/>
    <property type="match status" value="1"/>
</dbReference>
<feature type="compositionally biased region" description="Basic and acidic residues" evidence="2">
    <location>
        <begin position="52"/>
        <end position="66"/>
    </location>
</feature>
<dbReference type="PANTHER" id="PTHR32305">
    <property type="match status" value="1"/>
</dbReference>
<protein>
    <submittedName>
        <fullName evidence="4">Polymorphic toxin-type HINT domain-containing protein</fullName>
    </submittedName>
</protein>
<proteinExistence type="predicted"/>
<dbReference type="RefSeq" id="WP_334579898.1">
    <property type="nucleotide sequence ID" value="NZ_JBEZVE010000019.1"/>
</dbReference>
<feature type="region of interest" description="Disordered" evidence="2">
    <location>
        <begin position="1679"/>
        <end position="1699"/>
    </location>
</feature>
<dbReference type="InterPro" id="IPR006530">
    <property type="entry name" value="YD"/>
</dbReference>
<dbReference type="EMBL" id="JBEZVE010000019">
    <property type="protein sequence ID" value="MEU3785050.1"/>
    <property type="molecule type" value="Genomic_DNA"/>
</dbReference>
<comment type="caution">
    <text evidence="4">The sequence shown here is derived from an EMBL/GenBank/DDBJ whole genome shotgun (WGS) entry which is preliminary data.</text>
</comment>
<dbReference type="InterPro" id="IPR030934">
    <property type="entry name" value="Intein_C"/>
</dbReference>
<dbReference type="InterPro" id="IPR003587">
    <property type="entry name" value="Hint_dom_N"/>
</dbReference>
<dbReference type="NCBIfam" id="TIGR01643">
    <property type="entry name" value="YD_repeat_2x"/>
    <property type="match status" value="2"/>
</dbReference>
<dbReference type="Pfam" id="PF05593">
    <property type="entry name" value="RHS_repeat"/>
    <property type="match status" value="2"/>
</dbReference>
<dbReference type="NCBIfam" id="TIGR03696">
    <property type="entry name" value="Rhs_assc_core"/>
    <property type="match status" value="1"/>
</dbReference>
<dbReference type="InterPro" id="IPR031325">
    <property type="entry name" value="RHS_repeat"/>
</dbReference>
<dbReference type="Gene3D" id="2.170.16.10">
    <property type="entry name" value="Hedgehog/Intein (Hint) domain"/>
    <property type="match status" value="1"/>
</dbReference>
<dbReference type="PROSITE" id="PS50818">
    <property type="entry name" value="INTEIN_C_TER"/>
    <property type="match status" value="1"/>
</dbReference>
<dbReference type="PANTHER" id="PTHR32305:SF17">
    <property type="entry name" value="TRNA NUCLEASE WAPA"/>
    <property type="match status" value="1"/>
</dbReference>
<name>A0ABV2ZR61_9ACTN</name>